<protein>
    <submittedName>
        <fullName evidence="1">Uncharacterized protein</fullName>
    </submittedName>
</protein>
<reference evidence="1" key="1">
    <citation type="journal article" date="2023" name="G3 (Bethesda)">
        <title>A reference genome for the long-term kleptoplast-retaining sea slug Elysia crispata morphotype clarki.</title>
        <authorList>
            <person name="Eastman K.E."/>
            <person name="Pendleton A.L."/>
            <person name="Shaikh M.A."/>
            <person name="Suttiyut T."/>
            <person name="Ogas R."/>
            <person name="Tomko P."/>
            <person name="Gavelis G."/>
            <person name="Widhalm J.R."/>
            <person name="Wisecaver J.H."/>
        </authorList>
    </citation>
    <scope>NUCLEOTIDE SEQUENCE</scope>
    <source>
        <strain evidence="1">ECLA1</strain>
    </source>
</reference>
<sequence length="127" mass="14472">MHHHSDQNLRHCTPLYSSLPLHHELHLNETRTSNLSQLGTIIKQSLSQATTGPPLIGSGWLHFRVSGFCMRLSVSSPEPAVKRDWAPRPPSWPSLLTDHTPVWTMNMLRRKVSTGQDRPTRLLNRLI</sequence>
<dbReference type="Proteomes" id="UP001283361">
    <property type="component" value="Unassembled WGS sequence"/>
</dbReference>
<evidence type="ECO:0000313" key="2">
    <source>
        <dbReference type="Proteomes" id="UP001283361"/>
    </source>
</evidence>
<comment type="caution">
    <text evidence="1">The sequence shown here is derived from an EMBL/GenBank/DDBJ whole genome shotgun (WGS) entry which is preliminary data.</text>
</comment>
<name>A0AAE1DL09_9GAST</name>
<dbReference type="EMBL" id="JAWDGP010003518">
    <property type="protein sequence ID" value="KAK3773700.1"/>
    <property type="molecule type" value="Genomic_DNA"/>
</dbReference>
<proteinExistence type="predicted"/>
<evidence type="ECO:0000313" key="1">
    <source>
        <dbReference type="EMBL" id="KAK3773700.1"/>
    </source>
</evidence>
<keyword evidence="2" id="KW-1185">Reference proteome</keyword>
<accession>A0AAE1DL09</accession>
<organism evidence="1 2">
    <name type="scientific">Elysia crispata</name>
    <name type="common">lettuce slug</name>
    <dbReference type="NCBI Taxonomy" id="231223"/>
    <lineage>
        <taxon>Eukaryota</taxon>
        <taxon>Metazoa</taxon>
        <taxon>Spiralia</taxon>
        <taxon>Lophotrochozoa</taxon>
        <taxon>Mollusca</taxon>
        <taxon>Gastropoda</taxon>
        <taxon>Heterobranchia</taxon>
        <taxon>Euthyneura</taxon>
        <taxon>Panpulmonata</taxon>
        <taxon>Sacoglossa</taxon>
        <taxon>Placobranchoidea</taxon>
        <taxon>Plakobranchidae</taxon>
        <taxon>Elysia</taxon>
    </lineage>
</organism>
<gene>
    <name evidence="1" type="ORF">RRG08_001429</name>
</gene>
<dbReference type="AlphaFoldDB" id="A0AAE1DL09"/>